<dbReference type="Proteomes" id="UP000018888">
    <property type="component" value="Unassembled WGS sequence"/>
</dbReference>
<dbReference type="EMBL" id="AUPC02000260">
    <property type="protein sequence ID" value="POG63677.1"/>
    <property type="molecule type" value="Genomic_DNA"/>
</dbReference>
<dbReference type="AlphaFoldDB" id="A0A2P4PE78"/>
<accession>A0A2P4PE78</accession>
<evidence type="ECO:0000256" key="1">
    <source>
        <dbReference type="SAM" id="SignalP"/>
    </source>
</evidence>
<name>A0A2P4PE78_RHIID</name>
<gene>
    <name evidence="2" type="ORF">GLOIN_2v1881958</name>
</gene>
<organism evidence="2 3">
    <name type="scientific">Rhizophagus irregularis (strain DAOM 181602 / DAOM 197198 / MUCL 43194)</name>
    <name type="common">Arbuscular mycorrhizal fungus</name>
    <name type="synonym">Glomus intraradices</name>
    <dbReference type="NCBI Taxonomy" id="747089"/>
    <lineage>
        <taxon>Eukaryota</taxon>
        <taxon>Fungi</taxon>
        <taxon>Fungi incertae sedis</taxon>
        <taxon>Mucoromycota</taxon>
        <taxon>Glomeromycotina</taxon>
        <taxon>Glomeromycetes</taxon>
        <taxon>Glomerales</taxon>
        <taxon>Glomeraceae</taxon>
        <taxon>Rhizophagus</taxon>
    </lineage>
</organism>
<reference evidence="2 3" key="2">
    <citation type="journal article" date="2018" name="New Phytol.">
        <title>High intraspecific genome diversity in the model arbuscular mycorrhizal symbiont Rhizophagus irregularis.</title>
        <authorList>
            <person name="Chen E.C.H."/>
            <person name="Morin E."/>
            <person name="Beaudet D."/>
            <person name="Noel J."/>
            <person name="Yildirir G."/>
            <person name="Ndikumana S."/>
            <person name="Charron P."/>
            <person name="St-Onge C."/>
            <person name="Giorgi J."/>
            <person name="Kruger M."/>
            <person name="Marton T."/>
            <person name="Ropars J."/>
            <person name="Grigoriev I.V."/>
            <person name="Hainaut M."/>
            <person name="Henrissat B."/>
            <person name="Roux C."/>
            <person name="Martin F."/>
            <person name="Corradi N."/>
        </authorList>
    </citation>
    <scope>NUCLEOTIDE SEQUENCE [LARGE SCALE GENOMIC DNA]</scope>
    <source>
        <strain evidence="2 3">DAOM 197198</strain>
    </source>
</reference>
<dbReference type="InterPro" id="IPR011333">
    <property type="entry name" value="SKP1/BTB/POZ_sf"/>
</dbReference>
<feature type="chain" id="PRO_5015185582" evidence="1">
    <location>
        <begin position="25"/>
        <end position="133"/>
    </location>
</feature>
<dbReference type="Gene3D" id="3.30.710.10">
    <property type="entry name" value="Potassium Channel Kv1.1, Chain A"/>
    <property type="match status" value="1"/>
</dbReference>
<evidence type="ECO:0000313" key="3">
    <source>
        <dbReference type="Proteomes" id="UP000018888"/>
    </source>
</evidence>
<sequence>MMNNIMILLLKLVWLFLHYRSPYLRRILSTNEKKNDGTLAHIKLSNISSNNFKVYLWWKLSLIDYDNSDVIKVLVAASELSLHELSQLRYSNHQISLQFPEKLLISIIQNDNLQISEIHFDVKECEVFQIDSH</sequence>
<comment type="caution">
    <text evidence="2">The sequence shown here is derived from an EMBL/GenBank/DDBJ whole genome shotgun (WGS) entry which is preliminary data.</text>
</comment>
<proteinExistence type="predicted"/>
<keyword evidence="3" id="KW-1185">Reference proteome</keyword>
<reference evidence="2 3" key="1">
    <citation type="journal article" date="2013" name="Proc. Natl. Acad. Sci. U.S.A.">
        <title>Genome of an arbuscular mycorrhizal fungus provides insight into the oldest plant symbiosis.</title>
        <authorList>
            <person name="Tisserant E."/>
            <person name="Malbreil M."/>
            <person name="Kuo A."/>
            <person name="Kohler A."/>
            <person name="Symeonidi A."/>
            <person name="Balestrini R."/>
            <person name="Charron P."/>
            <person name="Duensing N."/>
            <person name="Frei Dit Frey N."/>
            <person name="Gianinazzi-Pearson V."/>
            <person name="Gilbert L.B."/>
            <person name="Handa Y."/>
            <person name="Herr J.R."/>
            <person name="Hijri M."/>
            <person name="Koul R."/>
            <person name="Kawaguchi M."/>
            <person name="Krajinski F."/>
            <person name="Lammers P.J."/>
            <person name="Masclaux F.G."/>
            <person name="Murat C."/>
            <person name="Morin E."/>
            <person name="Ndikumana S."/>
            <person name="Pagni M."/>
            <person name="Petitpierre D."/>
            <person name="Requena N."/>
            <person name="Rosikiewicz P."/>
            <person name="Riley R."/>
            <person name="Saito K."/>
            <person name="San Clemente H."/>
            <person name="Shapiro H."/>
            <person name="van Tuinen D."/>
            <person name="Becard G."/>
            <person name="Bonfante P."/>
            <person name="Paszkowski U."/>
            <person name="Shachar-Hill Y.Y."/>
            <person name="Tuskan G.A."/>
            <person name="Young P.W."/>
            <person name="Sanders I.R."/>
            <person name="Henrissat B."/>
            <person name="Rensing S.A."/>
            <person name="Grigoriev I.V."/>
            <person name="Corradi N."/>
            <person name="Roux C."/>
            <person name="Martin F."/>
        </authorList>
    </citation>
    <scope>NUCLEOTIDE SEQUENCE [LARGE SCALE GENOMIC DNA]</scope>
    <source>
        <strain evidence="2 3">DAOM 197198</strain>
    </source>
</reference>
<keyword evidence="1" id="KW-0732">Signal</keyword>
<evidence type="ECO:0000313" key="2">
    <source>
        <dbReference type="EMBL" id="POG63677.1"/>
    </source>
</evidence>
<protein>
    <submittedName>
        <fullName evidence="2">Uncharacterized protein</fullName>
    </submittedName>
</protein>
<feature type="signal peptide" evidence="1">
    <location>
        <begin position="1"/>
        <end position="24"/>
    </location>
</feature>